<proteinExistence type="predicted"/>
<gene>
    <name evidence="1" type="ORF">GJ691_09925</name>
</gene>
<evidence type="ECO:0008006" key="3">
    <source>
        <dbReference type="Google" id="ProtNLM"/>
    </source>
</evidence>
<protein>
    <recommendedName>
        <fullName evidence="3">Glutaminyl-tRNA synthetase</fullName>
    </recommendedName>
</protein>
<dbReference type="EMBL" id="WKJH01000006">
    <property type="protein sequence ID" value="MRX64488.1"/>
    <property type="molecule type" value="Genomic_DNA"/>
</dbReference>
<sequence length="68" mass="8165">MDKRPYNSLKEIKLELQTLNLERKIQMEELKLTKHQIKEDLQPINWIATLFKGVKKYGALLLLKKMLR</sequence>
<dbReference type="AlphaFoldDB" id="A0A6I2MLA2"/>
<dbReference type="RefSeq" id="WP_154366410.1">
    <property type="nucleotide sequence ID" value="NZ_WKJH01000006.1"/>
</dbReference>
<accession>A0A6I2MLA2</accession>
<reference evidence="1 2" key="1">
    <citation type="submission" date="2019-11" db="EMBL/GenBank/DDBJ databases">
        <title>Maribacter lutea sp. nov., a marine bacterium isolated from intertidal sand.</title>
        <authorList>
            <person name="Liu A."/>
        </authorList>
    </citation>
    <scope>NUCLEOTIDE SEQUENCE [LARGE SCALE GENOMIC DNA]</scope>
    <source>
        <strain evidence="1 2">RZ05</strain>
    </source>
</reference>
<organism evidence="1 2">
    <name type="scientific">Maribacter luteus</name>
    <dbReference type="NCBI Taxonomy" id="2594478"/>
    <lineage>
        <taxon>Bacteria</taxon>
        <taxon>Pseudomonadati</taxon>
        <taxon>Bacteroidota</taxon>
        <taxon>Flavobacteriia</taxon>
        <taxon>Flavobacteriales</taxon>
        <taxon>Flavobacteriaceae</taxon>
        <taxon>Maribacter</taxon>
    </lineage>
</organism>
<dbReference type="OrthoDB" id="1149272at2"/>
<name>A0A6I2MLA2_9FLAO</name>
<comment type="caution">
    <text evidence="1">The sequence shown here is derived from an EMBL/GenBank/DDBJ whole genome shotgun (WGS) entry which is preliminary data.</text>
</comment>
<dbReference type="Proteomes" id="UP000443153">
    <property type="component" value="Unassembled WGS sequence"/>
</dbReference>
<evidence type="ECO:0000313" key="1">
    <source>
        <dbReference type="EMBL" id="MRX64488.1"/>
    </source>
</evidence>
<evidence type="ECO:0000313" key="2">
    <source>
        <dbReference type="Proteomes" id="UP000443153"/>
    </source>
</evidence>
<keyword evidence="2" id="KW-1185">Reference proteome</keyword>